<dbReference type="Proteomes" id="UP000544090">
    <property type="component" value="Unassembled WGS sequence"/>
</dbReference>
<comment type="subcellular location">
    <subcellularLocation>
        <location evidence="2">Cell membrane</location>
        <topology evidence="2">Single-pass type II membrane protein</topology>
    </subcellularLocation>
    <subcellularLocation>
        <location evidence="9">Membrane</location>
        <topology evidence="9">Single-pass type II membrane protein</topology>
    </subcellularLocation>
</comment>
<dbReference type="InterPro" id="IPR036286">
    <property type="entry name" value="LexA/Signal_pep-like_sf"/>
</dbReference>
<dbReference type="SUPFAM" id="SSF51306">
    <property type="entry name" value="LexA/Signal peptidase"/>
    <property type="match status" value="1"/>
</dbReference>
<evidence type="ECO:0000259" key="10">
    <source>
        <dbReference type="Pfam" id="PF10502"/>
    </source>
</evidence>
<feature type="domain" description="Peptidase S26" evidence="10">
    <location>
        <begin position="21"/>
        <end position="163"/>
    </location>
</feature>
<organism evidence="11 12">
    <name type="scientific">Arthrobacter mobilis</name>
    <dbReference type="NCBI Taxonomy" id="2724944"/>
    <lineage>
        <taxon>Bacteria</taxon>
        <taxon>Bacillati</taxon>
        <taxon>Actinomycetota</taxon>
        <taxon>Actinomycetes</taxon>
        <taxon>Micrococcales</taxon>
        <taxon>Micrococcaceae</taxon>
        <taxon>Arthrobacter</taxon>
    </lineage>
</organism>
<dbReference type="PROSITE" id="PS00760">
    <property type="entry name" value="SPASE_I_2"/>
    <property type="match status" value="1"/>
</dbReference>
<dbReference type="InterPro" id="IPR000223">
    <property type="entry name" value="Pept_S26A_signal_pept_1"/>
</dbReference>
<dbReference type="GO" id="GO:0006465">
    <property type="term" value="P:signal peptide processing"/>
    <property type="evidence" value="ECO:0007669"/>
    <property type="project" value="InterPro"/>
</dbReference>
<dbReference type="CDD" id="cd06530">
    <property type="entry name" value="S26_SPase_I"/>
    <property type="match status" value="1"/>
</dbReference>
<dbReference type="PROSITE" id="PS00761">
    <property type="entry name" value="SPASE_I_3"/>
    <property type="match status" value="1"/>
</dbReference>
<evidence type="ECO:0000256" key="2">
    <source>
        <dbReference type="ARBA" id="ARBA00004401"/>
    </source>
</evidence>
<dbReference type="AlphaFoldDB" id="A0A7X6HDJ2"/>
<dbReference type="InterPro" id="IPR019757">
    <property type="entry name" value="Pept_S26A_signal_pept_1_Lys-AS"/>
</dbReference>
<keyword evidence="12" id="KW-1185">Reference proteome</keyword>
<name>A0A7X6HDJ2_9MICC</name>
<evidence type="ECO:0000256" key="1">
    <source>
        <dbReference type="ARBA" id="ARBA00000677"/>
    </source>
</evidence>
<dbReference type="GO" id="GO:0009003">
    <property type="term" value="F:signal peptidase activity"/>
    <property type="evidence" value="ECO:0007669"/>
    <property type="project" value="UniProtKB-EC"/>
</dbReference>
<evidence type="ECO:0000256" key="5">
    <source>
        <dbReference type="ARBA" id="ARBA00022670"/>
    </source>
</evidence>
<dbReference type="PANTHER" id="PTHR43390">
    <property type="entry name" value="SIGNAL PEPTIDASE I"/>
    <property type="match status" value="1"/>
</dbReference>
<dbReference type="InterPro" id="IPR019756">
    <property type="entry name" value="Pept_S26A_signal_pept_1_Ser-AS"/>
</dbReference>
<feature type="active site" evidence="7">
    <location>
        <position position="44"/>
    </location>
</feature>
<dbReference type="NCBIfam" id="TIGR02227">
    <property type="entry name" value="sigpep_I_bact"/>
    <property type="match status" value="1"/>
</dbReference>
<dbReference type="GO" id="GO:0004252">
    <property type="term" value="F:serine-type endopeptidase activity"/>
    <property type="evidence" value="ECO:0007669"/>
    <property type="project" value="InterPro"/>
</dbReference>
<comment type="caution">
    <text evidence="11">The sequence shown here is derived from an EMBL/GenBank/DDBJ whole genome shotgun (WGS) entry which is preliminary data.</text>
</comment>
<evidence type="ECO:0000313" key="11">
    <source>
        <dbReference type="EMBL" id="NKX55021.1"/>
    </source>
</evidence>
<evidence type="ECO:0000256" key="7">
    <source>
        <dbReference type="PIRSR" id="PIRSR600223-1"/>
    </source>
</evidence>
<dbReference type="Gene3D" id="2.10.109.10">
    <property type="entry name" value="Umud Fragment, subunit A"/>
    <property type="match status" value="1"/>
</dbReference>
<evidence type="ECO:0000313" key="12">
    <source>
        <dbReference type="Proteomes" id="UP000544090"/>
    </source>
</evidence>
<keyword evidence="5 8" id="KW-0645">Protease</keyword>
<keyword evidence="6 8" id="KW-0378">Hydrolase</keyword>
<dbReference type="InterPro" id="IPR019533">
    <property type="entry name" value="Peptidase_S26"/>
</dbReference>
<evidence type="ECO:0000256" key="3">
    <source>
        <dbReference type="ARBA" id="ARBA00009370"/>
    </source>
</evidence>
<sequence>MARRPAHRLRRRGRTALPAAAALLLGLLALRLWVLEPVAVASDSMEPTLAAGGLVFVFKPGPVLAGVGPGDLVVFTSPVDGTRVVKRVVAAGGQRVEVRDAVLYVDSVPVEEPFVDPATIDGTYYPRTFVPAGTVFVMGDNRERSIDSRDYGPVPLELIGGTVIGVPR</sequence>
<gene>
    <name evidence="11" type="primary">lepB</name>
    <name evidence="11" type="ORF">HGG74_10805</name>
</gene>
<dbReference type="InterPro" id="IPR019758">
    <property type="entry name" value="Pept_S26A_signal_pept_1_CS"/>
</dbReference>
<dbReference type="EC" id="3.4.21.89" evidence="4 8"/>
<accession>A0A7X6HDJ2</accession>
<comment type="similarity">
    <text evidence="3 9">Belongs to the peptidase S26 family.</text>
</comment>
<dbReference type="Pfam" id="PF10502">
    <property type="entry name" value="Peptidase_S26"/>
    <property type="match status" value="1"/>
</dbReference>
<dbReference type="PANTHER" id="PTHR43390:SF1">
    <property type="entry name" value="CHLOROPLAST PROCESSING PEPTIDASE"/>
    <property type="match status" value="1"/>
</dbReference>
<dbReference type="PROSITE" id="PS00501">
    <property type="entry name" value="SPASE_I_1"/>
    <property type="match status" value="1"/>
</dbReference>
<dbReference type="GO" id="GO:0005886">
    <property type="term" value="C:plasma membrane"/>
    <property type="evidence" value="ECO:0007669"/>
    <property type="project" value="UniProtKB-SubCell"/>
</dbReference>
<dbReference type="EMBL" id="JAAZSQ010000009">
    <property type="protein sequence ID" value="NKX55021.1"/>
    <property type="molecule type" value="Genomic_DNA"/>
</dbReference>
<feature type="active site" evidence="7">
    <location>
        <position position="86"/>
    </location>
</feature>
<evidence type="ECO:0000256" key="4">
    <source>
        <dbReference type="ARBA" id="ARBA00013208"/>
    </source>
</evidence>
<proteinExistence type="inferred from homology"/>
<protein>
    <recommendedName>
        <fullName evidence="4 8">Signal peptidase I</fullName>
        <ecNumber evidence="4 8">3.4.21.89</ecNumber>
    </recommendedName>
</protein>
<dbReference type="RefSeq" id="WP_168486366.1">
    <property type="nucleotide sequence ID" value="NZ_JAAZSQ010000009.1"/>
</dbReference>
<dbReference type="PRINTS" id="PR00727">
    <property type="entry name" value="LEADERPTASE"/>
</dbReference>
<reference evidence="11 12" key="1">
    <citation type="submission" date="2020-04" db="EMBL/GenBank/DDBJ databases">
        <title>Arthrobacter sp. nov.</title>
        <authorList>
            <person name="Liu S."/>
        </authorList>
    </citation>
    <scope>NUCLEOTIDE SEQUENCE [LARGE SCALE GENOMIC DNA]</scope>
    <source>
        <strain evidence="11 12">E918</strain>
    </source>
</reference>
<comment type="catalytic activity">
    <reaction evidence="1 8">
        <text>Cleavage of hydrophobic, N-terminal signal or leader sequences from secreted and periplasmic proteins.</text>
        <dbReference type="EC" id="3.4.21.89"/>
    </reaction>
</comment>
<evidence type="ECO:0000256" key="8">
    <source>
        <dbReference type="RuleBase" id="RU003993"/>
    </source>
</evidence>
<evidence type="ECO:0000256" key="6">
    <source>
        <dbReference type="ARBA" id="ARBA00022801"/>
    </source>
</evidence>
<evidence type="ECO:0000256" key="9">
    <source>
        <dbReference type="RuleBase" id="RU362042"/>
    </source>
</evidence>